<evidence type="ECO:0000313" key="4">
    <source>
        <dbReference type="Proteomes" id="UP001194468"/>
    </source>
</evidence>
<dbReference type="InterPro" id="IPR012344">
    <property type="entry name" value="Matrix_HIV/RSV_N"/>
</dbReference>
<name>A0AAD4BNC8_BOLED</name>
<feature type="region of interest" description="Disordered" evidence="1">
    <location>
        <begin position="1"/>
        <end position="52"/>
    </location>
</feature>
<dbReference type="PANTHER" id="PTHR19959">
    <property type="entry name" value="KINESIN LIGHT CHAIN"/>
    <property type="match status" value="1"/>
</dbReference>
<dbReference type="PANTHER" id="PTHR19959:SF119">
    <property type="entry name" value="FUNGAL LIPASE-LIKE DOMAIN-CONTAINING PROTEIN"/>
    <property type="match status" value="1"/>
</dbReference>
<feature type="compositionally biased region" description="Basic and acidic residues" evidence="1">
    <location>
        <begin position="1"/>
        <end position="16"/>
    </location>
</feature>
<evidence type="ECO:0000313" key="3">
    <source>
        <dbReference type="EMBL" id="KAF8435415.1"/>
    </source>
</evidence>
<reference evidence="3" key="2">
    <citation type="journal article" date="2020" name="Nat. Commun.">
        <title>Large-scale genome sequencing of mycorrhizal fungi provides insights into the early evolution of symbiotic traits.</title>
        <authorList>
            <person name="Miyauchi S."/>
            <person name="Kiss E."/>
            <person name="Kuo A."/>
            <person name="Drula E."/>
            <person name="Kohler A."/>
            <person name="Sanchez-Garcia M."/>
            <person name="Morin E."/>
            <person name="Andreopoulos B."/>
            <person name="Barry K.W."/>
            <person name="Bonito G."/>
            <person name="Buee M."/>
            <person name="Carver A."/>
            <person name="Chen C."/>
            <person name="Cichocki N."/>
            <person name="Clum A."/>
            <person name="Culley D."/>
            <person name="Crous P.W."/>
            <person name="Fauchery L."/>
            <person name="Girlanda M."/>
            <person name="Hayes R.D."/>
            <person name="Keri Z."/>
            <person name="LaButti K."/>
            <person name="Lipzen A."/>
            <person name="Lombard V."/>
            <person name="Magnuson J."/>
            <person name="Maillard F."/>
            <person name="Murat C."/>
            <person name="Nolan M."/>
            <person name="Ohm R.A."/>
            <person name="Pangilinan J."/>
            <person name="Pereira M.F."/>
            <person name="Perotto S."/>
            <person name="Peter M."/>
            <person name="Pfister S."/>
            <person name="Riley R."/>
            <person name="Sitrit Y."/>
            <person name="Stielow J.B."/>
            <person name="Szollosi G."/>
            <person name="Zifcakova L."/>
            <person name="Stursova M."/>
            <person name="Spatafora J.W."/>
            <person name="Tedersoo L."/>
            <person name="Vaario L.M."/>
            <person name="Yamada A."/>
            <person name="Yan M."/>
            <person name="Wang P."/>
            <person name="Xu J."/>
            <person name="Bruns T."/>
            <person name="Baldrian P."/>
            <person name="Vilgalys R."/>
            <person name="Dunand C."/>
            <person name="Henrissat B."/>
            <person name="Grigoriev I.V."/>
            <person name="Hibbett D."/>
            <person name="Nagy L.G."/>
            <person name="Martin F.M."/>
        </authorList>
    </citation>
    <scope>NUCLEOTIDE SEQUENCE</scope>
    <source>
        <strain evidence="3">BED1</strain>
    </source>
</reference>
<dbReference type="EMBL" id="WHUW01000025">
    <property type="protein sequence ID" value="KAF8435415.1"/>
    <property type="molecule type" value="Genomic_DNA"/>
</dbReference>
<accession>A0AAD4BNC8</accession>
<dbReference type="Gene3D" id="1.10.150.90">
    <property type="entry name" value="Immunodeficiency lentiviruses, gag gene matrix protein p17"/>
    <property type="match status" value="1"/>
</dbReference>
<dbReference type="Gene3D" id="1.25.40.10">
    <property type="entry name" value="Tetratricopeptide repeat domain"/>
    <property type="match status" value="5"/>
</dbReference>
<reference evidence="3" key="1">
    <citation type="submission" date="2019-10" db="EMBL/GenBank/DDBJ databases">
        <authorList>
            <consortium name="DOE Joint Genome Institute"/>
            <person name="Kuo A."/>
            <person name="Miyauchi S."/>
            <person name="Kiss E."/>
            <person name="Drula E."/>
            <person name="Kohler A."/>
            <person name="Sanchez-Garcia M."/>
            <person name="Andreopoulos B."/>
            <person name="Barry K.W."/>
            <person name="Bonito G."/>
            <person name="Buee M."/>
            <person name="Carver A."/>
            <person name="Chen C."/>
            <person name="Cichocki N."/>
            <person name="Clum A."/>
            <person name="Culley D."/>
            <person name="Crous P.W."/>
            <person name="Fauchery L."/>
            <person name="Girlanda M."/>
            <person name="Hayes R."/>
            <person name="Keri Z."/>
            <person name="LaButti K."/>
            <person name="Lipzen A."/>
            <person name="Lombard V."/>
            <person name="Magnuson J."/>
            <person name="Maillard F."/>
            <person name="Morin E."/>
            <person name="Murat C."/>
            <person name="Nolan M."/>
            <person name="Ohm R."/>
            <person name="Pangilinan J."/>
            <person name="Pereira M."/>
            <person name="Perotto S."/>
            <person name="Peter M."/>
            <person name="Riley R."/>
            <person name="Sitrit Y."/>
            <person name="Stielow B."/>
            <person name="Szollosi G."/>
            <person name="Zifcakova L."/>
            <person name="Stursova M."/>
            <person name="Spatafora J.W."/>
            <person name="Tedersoo L."/>
            <person name="Vaario L.-M."/>
            <person name="Yamada A."/>
            <person name="Yan M."/>
            <person name="Wang P."/>
            <person name="Xu J."/>
            <person name="Bruns T."/>
            <person name="Baldrian P."/>
            <person name="Vilgalys R."/>
            <person name="Henrissat B."/>
            <person name="Grigoriev I.V."/>
            <person name="Hibbett D."/>
            <person name="Nagy L.G."/>
            <person name="Martin F.M."/>
        </authorList>
    </citation>
    <scope>NUCLEOTIDE SEQUENCE</scope>
    <source>
        <strain evidence="3">BED1</strain>
    </source>
</reference>
<dbReference type="Proteomes" id="UP001194468">
    <property type="component" value="Unassembled WGS sequence"/>
</dbReference>
<dbReference type="Pfam" id="PF12770">
    <property type="entry name" value="CHAT"/>
    <property type="match status" value="1"/>
</dbReference>
<gene>
    <name evidence="3" type="ORF">L210DRAFT_3632394</name>
</gene>
<evidence type="ECO:0000256" key="1">
    <source>
        <dbReference type="SAM" id="MobiDB-lite"/>
    </source>
</evidence>
<dbReference type="InterPro" id="IPR011990">
    <property type="entry name" value="TPR-like_helical_dom_sf"/>
</dbReference>
<feature type="compositionally biased region" description="Low complexity" evidence="1">
    <location>
        <begin position="36"/>
        <end position="47"/>
    </location>
</feature>
<proteinExistence type="predicted"/>
<keyword evidence="4" id="KW-1185">Reference proteome</keyword>
<dbReference type="SUPFAM" id="SSF48452">
    <property type="entry name" value="TPR-like"/>
    <property type="match status" value="1"/>
</dbReference>
<protein>
    <submittedName>
        <fullName evidence="3">CHAT domain-containing protein</fullName>
    </submittedName>
</protein>
<evidence type="ECO:0000259" key="2">
    <source>
        <dbReference type="Pfam" id="PF12770"/>
    </source>
</evidence>
<organism evidence="3 4">
    <name type="scientific">Boletus edulis BED1</name>
    <dbReference type="NCBI Taxonomy" id="1328754"/>
    <lineage>
        <taxon>Eukaryota</taxon>
        <taxon>Fungi</taxon>
        <taxon>Dikarya</taxon>
        <taxon>Basidiomycota</taxon>
        <taxon>Agaricomycotina</taxon>
        <taxon>Agaricomycetes</taxon>
        <taxon>Agaricomycetidae</taxon>
        <taxon>Boletales</taxon>
        <taxon>Boletineae</taxon>
        <taxon>Boletaceae</taxon>
        <taxon>Boletoideae</taxon>
        <taxon>Boletus</taxon>
    </lineage>
</organism>
<feature type="domain" description="CHAT" evidence="2">
    <location>
        <begin position="1484"/>
        <end position="1767"/>
    </location>
</feature>
<dbReference type="SUPFAM" id="SSF81901">
    <property type="entry name" value="HCP-like"/>
    <property type="match status" value="1"/>
</dbReference>
<dbReference type="InterPro" id="IPR024983">
    <property type="entry name" value="CHAT_dom"/>
</dbReference>
<comment type="caution">
    <text evidence="3">The sequence shown here is derived from an EMBL/GenBank/DDBJ whole genome shotgun (WGS) entry which is preliminary data.</text>
</comment>
<sequence>MDSKSDATGKQSRPDDPETDNLAEGFEKNGPPRVESSTSQSSAPTDSIQAPGCTGQEKTFAHTVVTCIRATDVTCGLRRVPAGFYTIVHHSGLKWRTENKCSSVNDAVVEWSGPIPIPSDPSATVCLEVYASFEFHPMLGTGERLRKLTITVERLLDRSENRIPFTLFPKDGEIVSPCSSILVTVQRRNDKSSDAPASGVLGPLSSTIKASDQLEDTTNRGHSALSRYRKHKGKWDLERSIAEFERALSACPPNHPSRAAAQSNLATAKFILCQIENTSAALEIPLSLNSHALAARPVGHADRPSTLIQLAAMHLAQFEKQRNEVDGARAEALLHEAKELSSTDSHENRVVSFMLQLYAGHRVGRRDPRGQSSVELHPESRLTDDDLLISSVQLLERFDRYGDLADLQQAITLVQKVIGTVSVWDDGYRTGLGNLGVALVRRFERLGELGDLEDAISTLRVAGDLTPHGHFDKPCMLKSLGTSLTIRFKRLGELGDLEDAISTLSHSVRPDVLNSLGNSFAIRFERLGELSDLEDAISTLGVAVDLTPHGHPHKPTMLNNLGTSFRTRFEHLGELSDLEDAISTLRVAVDLTPHGHPHKPSMLNNLGNSFTTRFKRLGGLSDLEDAISTLRVAVDLTPHGHPHRPGCLTSLGNCFVTRFEHLGELSDLEDAMSTLRVAVDLTPHGHPHKPGMLNNLGTSFRTRFEHLGELSDLEDAISTLRVAVDLTPHGHPHKPGCLTSLGNCFVTRFEHLGELSDLEDAMSTLRVAVDLTPHGHPDKPDYLNTLGNTFVTRFEHLGELSDLEDAMSTLKVAVDLTPHDHPHKPGRLNNLGTSLTIRFKRLGELGDLEDAISTLRNAIDLTPHGHPHKPVMLNNLGNSFVTRFEHLGELSDLEDAISTLRVAVDLTPHGHPPLLNTLGNYFRTRFERLGKLSDLEDAISTLRNAVDLIPHGHPNRPGMLNNLGTSFGIRFKHLGELIDLEDAISTLRVAVDLTPHGHLDKPGYLSNLGNFFKARFKRLGELSDLEDAISTLRVAVDLTPHGHPRKPATLNNLGTSFRTRFEHLGELSDLEDAISTLKVAVELIPHAHSKPAMLSNLGNSFVTRFKRLGGLSDLEDAISTLRVAVDLTPHGHPHKPGCLHSLGTSFIARFERLETLSDLEDAISTLRVAVNLTPHGHPDKPAFLSSLGISFRTRFERLRERSDLEEAISLYSHAASVSIGPIDFRFHASQQWISCARLINHRSLLHAHSVAVSLLPQLAWIGLSLTHRFAELNQGAHVVREAAAAALDSGFPELAVEWLEQGRSIVWRELFQLRSSYEELSSAHPDHACRLQELSATLEHAGVTREKSLSTFSDSTDDAIHCAPQTLQQEADTHRTLAIKRDKLLQEIRRLPGFEQFLLQKDFSQLRASAHSGPVVILNAAKLRCDALIVLADVDHVIHVPLPDFTLQRSTDLQGILKSFLRHALVERVGKIEGWDRRSWQSFLSPLWKCVVKPVMDALAFSTPGDLSRIFWCPTGPFVFLPIHAAGFYGAEHTVPGHKVFDFVVSSYVPTLSLLAPSRNTHVVPNSNFRLLAVRQPPTDGQSRLPGVHTEMDYIKEVIRDSACTTFLESSVGTVEEVLGLMTEADWVHFACHGIQDPMSATDSGLCLANARRLKISDMIGLSRTRGGLAFLSACQTATGDEKLSDEAIHITAGMLFAGYGGVIGTMWSISDKLAPIVARDVYEHHFRNGTRPDYREAAQALHEAIGRLRETGEASFNEWVPFIHVGL</sequence>